<accession>A0AAU7U8P9</accession>
<keyword evidence="1" id="KW-1133">Transmembrane helix</keyword>
<dbReference type="RefSeq" id="WP_350242875.1">
    <property type="nucleotide sequence ID" value="NZ_CP158299.1"/>
</dbReference>
<evidence type="ECO:0000256" key="1">
    <source>
        <dbReference type="SAM" id="Phobius"/>
    </source>
</evidence>
<feature type="transmembrane region" description="Helical" evidence="1">
    <location>
        <begin position="453"/>
        <end position="478"/>
    </location>
</feature>
<keyword evidence="1" id="KW-0812">Transmembrane</keyword>
<feature type="transmembrane region" description="Helical" evidence="1">
    <location>
        <begin position="395"/>
        <end position="415"/>
    </location>
</feature>
<gene>
    <name evidence="2" type="ORF">ABOD76_15520</name>
</gene>
<organism evidence="2">
    <name type="scientific">Deinococcus sonorensis KR-87</name>
    <dbReference type="NCBI Taxonomy" id="694439"/>
    <lineage>
        <taxon>Bacteria</taxon>
        <taxon>Thermotogati</taxon>
        <taxon>Deinococcota</taxon>
        <taxon>Deinococci</taxon>
        <taxon>Deinococcales</taxon>
        <taxon>Deinococcaceae</taxon>
        <taxon>Deinococcus</taxon>
    </lineage>
</organism>
<proteinExistence type="predicted"/>
<feature type="transmembrane region" description="Helical" evidence="1">
    <location>
        <begin position="16"/>
        <end position="39"/>
    </location>
</feature>
<sequence length="493" mass="53377">MVQTALSLLLSSIQALLHLLLPLGLLLGAVLVALLLIGLLDRGRFERTLAAAVQHVPRLGSWLLAALALGVTVLGLDVVRRSVDLQLGAQVNAHYANTADPETSETVQQAPVVTYLTERTYTRTLTLPPDLLRRVGTEGVQVLAPYLQDPSSDTIIRLRDRFSRSGNTVVFSREATQQVQEYIRLDSSRVVADLKFVGAAQGGRQSHYNATFTAEYAFTNPLSTPATVRFAFPLPVGSGTLSGFLMTVNGQTYRPSDLSEGSVWEGQVPAGAAVRVQVAYQHQGSRGWSYGLAQRREPVQHLDLTVRTDAPARFQRYSLYPTSLQTTPFSSTQTLRWQLNEAITAQNVAVVFAQGSLRETLAKLHLFAPLAVLLGAVLLLLWSHTRRFALGAGRLAVAIVALGLGFALGGVLNSYLPPLPAELMGTLLGLLLAWLALGRTYLLPLLLTALSPLSFLAVGHAGLLLTLLGVGVVALLVWPYRQRQAFVRTVRTS</sequence>
<evidence type="ECO:0008006" key="3">
    <source>
        <dbReference type="Google" id="ProtNLM"/>
    </source>
</evidence>
<dbReference type="AlphaFoldDB" id="A0AAU7U8P9"/>
<evidence type="ECO:0000313" key="2">
    <source>
        <dbReference type="EMBL" id="XBV84838.1"/>
    </source>
</evidence>
<protein>
    <recommendedName>
        <fullName evidence="3">Permease</fullName>
    </recommendedName>
</protein>
<feature type="transmembrane region" description="Helical" evidence="1">
    <location>
        <begin position="427"/>
        <end position="447"/>
    </location>
</feature>
<name>A0AAU7U8P9_9DEIO</name>
<keyword evidence="1" id="KW-0472">Membrane</keyword>
<reference evidence="2" key="1">
    <citation type="submission" date="2024-06" db="EMBL/GenBank/DDBJ databases">
        <title>Draft Genome Sequence of Deinococcus sonorensis Type Strain KR-87, a Biofilm Producing Representative of the Genus Deinococcus.</title>
        <authorList>
            <person name="Boren L.S."/>
            <person name="Grosso R.A."/>
            <person name="Hugenberg-Cox A.N."/>
            <person name="Hill J.T.E."/>
            <person name="Albert C.M."/>
            <person name="Tuohy J.M."/>
        </authorList>
    </citation>
    <scope>NUCLEOTIDE SEQUENCE</scope>
    <source>
        <strain evidence="2">KR-87</strain>
    </source>
</reference>
<feature type="transmembrane region" description="Helical" evidence="1">
    <location>
        <begin position="59"/>
        <end position="79"/>
    </location>
</feature>
<feature type="transmembrane region" description="Helical" evidence="1">
    <location>
        <begin position="364"/>
        <end position="383"/>
    </location>
</feature>
<dbReference type="EMBL" id="CP158299">
    <property type="protein sequence ID" value="XBV84838.1"/>
    <property type="molecule type" value="Genomic_DNA"/>
</dbReference>
<dbReference type="KEGG" id="dsc:ABOD76_15520"/>